<sequence length="72" mass="8085">MTAMPKVADPAEAKAWLRDAHPGWSIVRSDRGRWWGFLDTRLRGKDAVPTRITDVNADTAEQLHELLDAAET</sequence>
<dbReference type="RefSeq" id="WP_165975568.1">
    <property type="nucleotide sequence ID" value="NZ_SMKU01000103.1"/>
</dbReference>
<comment type="caution">
    <text evidence="1">The sequence shown here is derived from an EMBL/GenBank/DDBJ whole genome shotgun (WGS) entry which is preliminary data.</text>
</comment>
<name>A0A4R5BKI8_9ACTN</name>
<gene>
    <name evidence="1" type="ORF">E1298_20195</name>
</gene>
<protein>
    <submittedName>
        <fullName evidence="1">Uncharacterized protein</fullName>
    </submittedName>
</protein>
<dbReference type="AlphaFoldDB" id="A0A4R5BKI8"/>
<proteinExistence type="predicted"/>
<evidence type="ECO:0000313" key="2">
    <source>
        <dbReference type="Proteomes" id="UP000294513"/>
    </source>
</evidence>
<dbReference type="EMBL" id="SMKU01000103">
    <property type="protein sequence ID" value="TDD84322.1"/>
    <property type="molecule type" value="Genomic_DNA"/>
</dbReference>
<keyword evidence="2" id="KW-1185">Reference proteome</keyword>
<accession>A0A4R5BKI8</accession>
<evidence type="ECO:0000313" key="1">
    <source>
        <dbReference type="EMBL" id="TDD84322.1"/>
    </source>
</evidence>
<organism evidence="1 2">
    <name type="scientific">Actinomadura rubrisoli</name>
    <dbReference type="NCBI Taxonomy" id="2530368"/>
    <lineage>
        <taxon>Bacteria</taxon>
        <taxon>Bacillati</taxon>
        <taxon>Actinomycetota</taxon>
        <taxon>Actinomycetes</taxon>
        <taxon>Streptosporangiales</taxon>
        <taxon>Thermomonosporaceae</taxon>
        <taxon>Actinomadura</taxon>
    </lineage>
</organism>
<dbReference type="Proteomes" id="UP000294513">
    <property type="component" value="Unassembled WGS sequence"/>
</dbReference>
<reference evidence="1 2" key="1">
    <citation type="submission" date="2019-03" db="EMBL/GenBank/DDBJ databases">
        <title>Draft genome sequences of novel Actinobacteria.</title>
        <authorList>
            <person name="Sahin N."/>
            <person name="Ay H."/>
            <person name="Saygin H."/>
        </authorList>
    </citation>
    <scope>NUCLEOTIDE SEQUENCE [LARGE SCALE GENOMIC DNA]</scope>
    <source>
        <strain evidence="1 2">H3C3</strain>
    </source>
</reference>